<evidence type="ECO:0000259" key="6">
    <source>
        <dbReference type="PROSITE" id="PS51032"/>
    </source>
</evidence>
<evidence type="ECO:0000313" key="7">
    <source>
        <dbReference type="EMBL" id="PIN01207.1"/>
    </source>
</evidence>
<dbReference type="InterPro" id="IPR036955">
    <property type="entry name" value="AP2/ERF_dom_sf"/>
</dbReference>
<protein>
    <recommendedName>
        <fullName evidence="6">AP2/ERF domain-containing protein</fullName>
    </recommendedName>
</protein>
<reference evidence="8" key="1">
    <citation type="journal article" date="2018" name="Gigascience">
        <title>Genome assembly of the Pink Ipe (Handroanthus impetiginosus, Bignoniaceae), a highly valued, ecologically keystone Neotropical timber forest tree.</title>
        <authorList>
            <person name="Silva-Junior O.B."/>
            <person name="Grattapaglia D."/>
            <person name="Novaes E."/>
            <person name="Collevatti R.G."/>
        </authorList>
    </citation>
    <scope>NUCLEOTIDE SEQUENCE [LARGE SCALE GENOMIC DNA]</scope>
    <source>
        <strain evidence="8">cv. UFG-1</strain>
    </source>
</reference>
<comment type="caution">
    <text evidence="7">The sequence shown here is derived from an EMBL/GenBank/DDBJ whole genome shotgun (WGS) entry which is preliminary data.</text>
</comment>
<dbReference type="PROSITE" id="PS51032">
    <property type="entry name" value="AP2_ERF"/>
    <property type="match status" value="1"/>
</dbReference>
<dbReference type="GO" id="GO:0003700">
    <property type="term" value="F:DNA-binding transcription factor activity"/>
    <property type="evidence" value="ECO:0007669"/>
    <property type="project" value="InterPro"/>
</dbReference>
<evidence type="ECO:0000256" key="4">
    <source>
        <dbReference type="ARBA" id="ARBA00023163"/>
    </source>
</evidence>
<evidence type="ECO:0000256" key="1">
    <source>
        <dbReference type="ARBA" id="ARBA00004123"/>
    </source>
</evidence>
<dbReference type="Gene3D" id="3.30.730.10">
    <property type="entry name" value="AP2/ERF domain"/>
    <property type="match status" value="1"/>
</dbReference>
<keyword evidence="2" id="KW-0805">Transcription regulation</keyword>
<dbReference type="GO" id="GO:0005634">
    <property type="term" value="C:nucleus"/>
    <property type="evidence" value="ECO:0007669"/>
    <property type="project" value="UniProtKB-SubCell"/>
</dbReference>
<gene>
    <name evidence="7" type="ORF">CDL12_26287</name>
</gene>
<dbReference type="Proteomes" id="UP000231279">
    <property type="component" value="Unassembled WGS sequence"/>
</dbReference>
<dbReference type="GO" id="GO:0003677">
    <property type="term" value="F:DNA binding"/>
    <property type="evidence" value="ECO:0007669"/>
    <property type="project" value="UniProtKB-KW"/>
</dbReference>
<sequence length="88" mass="10091">MEENRKNGAQEDREGGRQFAAEIRDCNIHGARVWLGTFATAEEAAREYDRAAYAILKDEAEHGKEVFEFEGLDDKLLEELLEFGEKKQ</sequence>
<evidence type="ECO:0000256" key="5">
    <source>
        <dbReference type="ARBA" id="ARBA00023242"/>
    </source>
</evidence>
<dbReference type="PANTHER" id="PTHR31190:SF287">
    <property type="entry name" value="DEVELOPMENT RELATED ERF PROTEIN"/>
    <property type="match status" value="1"/>
</dbReference>
<accession>A0A2G9G7D1</accession>
<organism evidence="7 8">
    <name type="scientific">Handroanthus impetiginosus</name>
    <dbReference type="NCBI Taxonomy" id="429701"/>
    <lineage>
        <taxon>Eukaryota</taxon>
        <taxon>Viridiplantae</taxon>
        <taxon>Streptophyta</taxon>
        <taxon>Embryophyta</taxon>
        <taxon>Tracheophyta</taxon>
        <taxon>Spermatophyta</taxon>
        <taxon>Magnoliopsida</taxon>
        <taxon>eudicotyledons</taxon>
        <taxon>Gunneridae</taxon>
        <taxon>Pentapetalae</taxon>
        <taxon>asterids</taxon>
        <taxon>lamiids</taxon>
        <taxon>Lamiales</taxon>
        <taxon>Bignoniaceae</taxon>
        <taxon>Crescentiina</taxon>
        <taxon>Tabebuia alliance</taxon>
        <taxon>Handroanthus</taxon>
    </lineage>
</organism>
<keyword evidence="8" id="KW-1185">Reference proteome</keyword>
<dbReference type="SMART" id="SM00380">
    <property type="entry name" value="AP2"/>
    <property type="match status" value="1"/>
</dbReference>
<comment type="subcellular location">
    <subcellularLocation>
        <location evidence="1">Nucleus</location>
    </subcellularLocation>
</comment>
<keyword evidence="4" id="KW-0804">Transcription</keyword>
<evidence type="ECO:0000256" key="3">
    <source>
        <dbReference type="ARBA" id="ARBA00023125"/>
    </source>
</evidence>
<evidence type="ECO:0000256" key="2">
    <source>
        <dbReference type="ARBA" id="ARBA00023015"/>
    </source>
</evidence>
<dbReference type="PANTHER" id="PTHR31190">
    <property type="entry name" value="DNA-BINDING DOMAIN"/>
    <property type="match status" value="1"/>
</dbReference>
<dbReference type="InterPro" id="IPR044808">
    <property type="entry name" value="ERF_plant"/>
</dbReference>
<keyword evidence="3" id="KW-0238">DNA-binding</keyword>
<evidence type="ECO:0000313" key="8">
    <source>
        <dbReference type="Proteomes" id="UP000231279"/>
    </source>
</evidence>
<dbReference type="SUPFAM" id="SSF54171">
    <property type="entry name" value="DNA-binding domain"/>
    <property type="match status" value="1"/>
</dbReference>
<proteinExistence type="predicted"/>
<keyword evidence="5" id="KW-0539">Nucleus</keyword>
<dbReference type="AlphaFoldDB" id="A0A2G9G7D1"/>
<name>A0A2G9G7D1_9LAMI</name>
<dbReference type="EMBL" id="NKXS01006520">
    <property type="protein sequence ID" value="PIN01207.1"/>
    <property type="molecule type" value="Genomic_DNA"/>
</dbReference>
<dbReference type="InterPro" id="IPR016177">
    <property type="entry name" value="DNA-bd_dom_sf"/>
</dbReference>
<feature type="domain" description="AP2/ERF" evidence="6">
    <location>
        <begin position="5"/>
        <end position="70"/>
    </location>
</feature>
<dbReference type="GO" id="GO:0009873">
    <property type="term" value="P:ethylene-activated signaling pathway"/>
    <property type="evidence" value="ECO:0007669"/>
    <property type="project" value="InterPro"/>
</dbReference>
<dbReference type="InterPro" id="IPR001471">
    <property type="entry name" value="AP2/ERF_dom"/>
</dbReference>